<dbReference type="SMART" id="SM00418">
    <property type="entry name" value="HTH_ARSR"/>
    <property type="match status" value="1"/>
</dbReference>
<dbReference type="PANTHER" id="PTHR33154:SF28">
    <property type="entry name" value="HTH-TYPE TRANSCRIPTIONAL REGULATOR YGAV-RELATED"/>
    <property type="match status" value="1"/>
</dbReference>
<dbReference type="CDD" id="cd00090">
    <property type="entry name" value="HTH_ARSR"/>
    <property type="match status" value="1"/>
</dbReference>
<dbReference type="PANTHER" id="PTHR33154">
    <property type="entry name" value="TRANSCRIPTIONAL REGULATOR, ARSR FAMILY"/>
    <property type="match status" value="1"/>
</dbReference>
<keyword evidence="2" id="KW-0238">DNA-binding</keyword>
<evidence type="ECO:0000313" key="6">
    <source>
        <dbReference type="EMBL" id="OEG73995.1"/>
    </source>
</evidence>
<evidence type="ECO:0000259" key="4">
    <source>
        <dbReference type="PROSITE" id="PS50987"/>
    </source>
</evidence>
<dbReference type="GO" id="GO:0003677">
    <property type="term" value="F:DNA binding"/>
    <property type="evidence" value="ECO:0007669"/>
    <property type="project" value="UniProtKB-KW"/>
</dbReference>
<dbReference type="Gene3D" id="1.10.10.10">
    <property type="entry name" value="Winged helix-like DNA-binding domain superfamily/Winged helix DNA-binding domain"/>
    <property type="match status" value="1"/>
</dbReference>
<evidence type="ECO:0000256" key="2">
    <source>
        <dbReference type="ARBA" id="ARBA00023125"/>
    </source>
</evidence>
<dbReference type="Proteomes" id="UP000773469">
    <property type="component" value="Unassembled WGS sequence"/>
</dbReference>
<evidence type="ECO:0000256" key="1">
    <source>
        <dbReference type="ARBA" id="ARBA00023015"/>
    </source>
</evidence>
<feature type="domain" description="HTH arsR-type" evidence="4">
    <location>
        <begin position="9"/>
        <end position="101"/>
    </location>
</feature>
<evidence type="ECO:0000313" key="7">
    <source>
        <dbReference type="Proteomes" id="UP000095230"/>
    </source>
</evidence>
<dbReference type="RefSeq" id="WP_028763438.1">
    <property type="nucleotide sequence ID" value="NZ_BPEU01000008.1"/>
</dbReference>
<evidence type="ECO:0000313" key="5">
    <source>
        <dbReference type="EMBL" id="GIU39202.1"/>
    </source>
</evidence>
<gene>
    <name evidence="6" type="ORF">BEL05_20075</name>
    <name evidence="5" type="ORF">TUM3794_13390</name>
</gene>
<evidence type="ECO:0000256" key="3">
    <source>
        <dbReference type="ARBA" id="ARBA00023163"/>
    </source>
</evidence>
<dbReference type="InterPro" id="IPR001845">
    <property type="entry name" value="HTH_ArsR_DNA-bd_dom"/>
</dbReference>
<dbReference type="SUPFAM" id="SSF46785">
    <property type="entry name" value="Winged helix' DNA-binding domain"/>
    <property type="match status" value="1"/>
</dbReference>
<dbReference type="STRING" id="23.BEL05_20075"/>
<dbReference type="EMBL" id="BPEU01000008">
    <property type="protein sequence ID" value="GIU39202.1"/>
    <property type="molecule type" value="Genomic_DNA"/>
</dbReference>
<evidence type="ECO:0000313" key="8">
    <source>
        <dbReference type="Proteomes" id="UP000773469"/>
    </source>
</evidence>
<dbReference type="Proteomes" id="UP000095230">
    <property type="component" value="Unassembled WGS sequence"/>
</dbReference>
<sequence>MQKDIDVDTMVTNAQSAAKWLKAIANPYRLMILCQLLDNELSVTQLNETVPLSQSALSQHLAVLRAEDLVATRKSSQIVYYTLKNEQVTEVISILYKRYCA</sequence>
<keyword evidence="3" id="KW-0804">Transcription</keyword>
<comment type="caution">
    <text evidence="6">The sequence shown here is derived from an EMBL/GenBank/DDBJ whole genome shotgun (WGS) entry which is preliminary data.</text>
</comment>
<dbReference type="InterPro" id="IPR011991">
    <property type="entry name" value="ArsR-like_HTH"/>
</dbReference>
<dbReference type="AlphaFoldDB" id="A0A1E5ITX9"/>
<dbReference type="InterPro" id="IPR036388">
    <property type="entry name" value="WH-like_DNA-bd_sf"/>
</dbReference>
<dbReference type="OrthoDB" id="9796124at2"/>
<accession>A0A1E5ITX9</accession>
<reference evidence="6 7" key="1">
    <citation type="submission" date="2016-07" db="EMBL/GenBank/DDBJ databases">
        <title>Whole-genome of two Shewanella species isolated from a digestive organ of sea cucumber Apostichopus japonicus Selenka 1867.</title>
        <authorList>
            <person name="Hong H.-H."/>
            <person name="Choi H."/>
            <person name="Cheon S."/>
            <person name="Oh J.-S."/>
            <person name="Lee H.-G."/>
            <person name="Park C."/>
        </authorList>
    </citation>
    <scope>NUCLEOTIDE SEQUENCE [LARGE SCALE GENOMIC DNA]</scope>
    <source>
        <strain evidence="6 7">CSB03KR</strain>
    </source>
</reference>
<keyword evidence="8" id="KW-1185">Reference proteome</keyword>
<dbReference type="EMBL" id="MCBT01000030">
    <property type="protein sequence ID" value="OEG73995.1"/>
    <property type="molecule type" value="Genomic_DNA"/>
</dbReference>
<dbReference type="PRINTS" id="PR00778">
    <property type="entry name" value="HTHARSR"/>
</dbReference>
<dbReference type="Pfam" id="PF01022">
    <property type="entry name" value="HTH_5"/>
    <property type="match status" value="1"/>
</dbReference>
<protein>
    <submittedName>
        <fullName evidence="6">Transcriptional regulator</fullName>
    </submittedName>
</protein>
<dbReference type="InterPro" id="IPR036390">
    <property type="entry name" value="WH_DNA-bd_sf"/>
</dbReference>
<dbReference type="PROSITE" id="PS50987">
    <property type="entry name" value="HTH_ARSR_2"/>
    <property type="match status" value="1"/>
</dbReference>
<dbReference type="InterPro" id="IPR051081">
    <property type="entry name" value="HTH_MetalResp_TranReg"/>
</dbReference>
<keyword evidence="1" id="KW-0805">Transcription regulation</keyword>
<organism evidence="6 7">
    <name type="scientific">Shewanella colwelliana</name>
    <name type="common">Alteromonas colwelliana</name>
    <dbReference type="NCBI Taxonomy" id="23"/>
    <lineage>
        <taxon>Bacteria</taxon>
        <taxon>Pseudomonadati</taxon>
        <taxon>Pseudomonadota</taxon>
        <taxon>Gammaproteobacteria</taxon>
        <taxon>Alteromonadales</taxon>
        <taxon>Shewanellaceae</taxon>
        <taxon>Shewanella</taxon>
    </lineage>
</organism>
<dbReference type="NCBIfam" id="NF033788">
    <property type="entry name" value="HTH_metalloreg"/>
    <property type="match status" value="1"/>
</dbReference>
<reference evidence="5 8" key="2">
    <citation type="submission" date="2021-05" db="EMBL/GenBank/DDBJ databases">
        <title>Molecular characterization for Shewanella algae harboring chromosomal blaOXA-55-like strains isolated from clinical and environment sample.</title>
        <authorList>
            <person name="Ohama Y."/>
            <person name="Aoki K."/>
            <person name="Harada S."/>
            <person name="Moriya K."/>
            <person name="Ishii Y."/>
            <person name="Tateda K."/>
        </authorList>
    </citation>
    <scope>NUCLEOTIDE SEQUENCE [LARGE SCALE GENOMIC DNA]</scope>
    <source>
        <strain evidence="5 8">MBTL60-118</strain>
    </source>
</reference>
<dbReference type="GO" id="GO:0003700">
    <property type="term" value="F:DNA-binding transcription factor activity"/>
    <property type="evidence" value="ECO:0007669"/>
    <property type="project" value="InterPro"/>
</dbReference>
<proteinExistence type="predicted"/>
<name>A0A1E5ITX9_SHECO</name>